<evidence type="ECO:0000313" key="3">
    <source>
        <dbReference type="Proteomes" id="UP001286313"/>
    </source>
</evidence>
<proteinExistence type="predicted"/>
<dbReference type="Proteomes" id="UP001286313">
    <property type="component" value="Unassembled WGS sequence"/>
</dbReference>
<protein>
    <submittedName>
        <fullName evidence="2">Uncharacterized protein</fullName>
    </submittedName>
</protein>
<dbReference type="EMBL" id="JAWQEG010001311">
    <property type="protein sequence ID" value="KAK3880600.1"/>
    <property type="molecule type" value="Genomic_DNA"/>
</dbReference>
<accession>A0AAE1KSR4</accession>
<organism evidence="2 3">
    <name type="scientific">Petrolisthes cinctipes</name>
    <name type="common">Flat porcelain crab</name>
    <dbReference type="NCBI Taxonomy" id="88211"/>
    <lineage>
        <taxon>Eukaryota</taxon>
        <taxon>Metazoa</taxon>
        <taxon>Ecdysozoa</taxon>
        <taxon>Arthropoda</taxon>
        <taxon>Crustacea</taxon>
        <taxon>Multicrustacea</taxon>
        <taxon>Malacostraca</taxon>
        <taxon>Eumalacostraca</taxon>
        <taxon>Eucarida</taxon>
        <taxon>Decapoda</taxon>
        <taxon>Pleocyemata</taxon>
        <taxon>Anomura</taxon>
        <taxon>Galatheoidea</taxon>
        <taxon>Porcellanidae</taxon>
        <taxon>Petrolisthes</taxon>
    </lineage>
</organism>
<keyword evidence="3" id="KW-1185">Reference proteome</keyword>
<gene>
    <name evidence="2" type="ORF">Pcinc_014921</name>
</gene>
<dbReference type="AlphaFoldDB" id="A0AAE1KSR4"/>
<comment type="caution">
    <text evidence="2">The sequence shown here is derived from an EMBL/GenBank/DDBJ whole genome shotgun (WGS) entry which is preliminary data.</text>
</comment>
<evidence type="ECO:0000313" key="2">
    <source>
        <dbReference type="EMBL" id="KAK3880600.1"/>
    </source>
</evidence>
<evidence type="ECO:0000256" key="1">
    <source>
        <dbReference type="SAM" id="MobiDB-lite"/>
    </source>
</evidence>
<reference evidence="2" key="1">
    <citation type="submission" date="2023-10" db="EMBL/GenBank/DDBJ databases">
        <title>Genome assemblies of two species of porcelain crab, Petrolisthes cinctipes and Petrolisthes manimaculis (Anomura: Porcellanidae).</title>
        <authorList>
            <person name="Angst P."/>
        </authorList>
    </citation>
    <scope>NUCLEOTIDE SEQUENCE</scope>
    <source>
        <strain evidence="2">PB745_01</strain>
        <tissue evidence="2">Gill</tissue>
    </source>
</reference>
<sequence length="77" mass="8582">MAGRQDQDEVNKHGDSSEEGADCGKCKKEVKDSDSALECVNQDKQEELDNRVGHLETQTVKVIEAVEESSLLRIHKN</sequence>
<feature type="region of interest" description="Disordered" evidence="1">
    <location>
        <begin position="1"/>
        <end position="25"/>
    </location>
</feature>
<name>A0AAE1KSR4_PETCI</name>